<feature type="compositionally biased region" description="Basic residues" evidence="1">
    <location>
        <begin position="62"/>
        <end position="78"/>
    </location>
</feature>
<organism evidence="2 3">
    <name type="scientific">Daphnia sinensis</name>
    <dbReference type="NCBI Taxonomy" id="1820382"/>
    <lineage>
        <taxon>Eukaryota</taxon>
        <taxon>Metazoa</taxon>
        <taxon>Ecdysozoa</taxon>
        <taxon>Arthropoda</taxon>
        <taxon>Crustacea</taxon>
        <taxon>Branchiopoda</taxon>
        <taxon>Diplostraca</taxon>
        <taxon>Cladocera</taxon>
        <taxon>Anomopoda</taxon>
        <taxon>Daphniidae</taxon>
        <taxon>Daphnia</taxon>
        <taxon>Daphnia similis group</taxon>
    </lineage>
</organism>
<reference evidence="2" key="1">
    <citation type="submission" date="2022-05" db="EMBL/GenBank/DDBJ databases">
        <title>A multi-omics perspective on studying reproductive biology in Daphnia sinensis.</title>
        <authorList>
            <person name="Jia J."/>
        </authorList>
    </citation>
    <scope>NUCLEOTIDE SEQUENCE</scope>
    <source>
        <strain evidence="2">WSL</strain>
    </source>
</reference>
<comment type="caution">
    <text evidence="2">The sequence shown here is derived from an EMBL/GenBank/DDBJ whole genome shotgun (WGS) entry which is preliminary data.</text>
</comment>
<dbReference type="EMBL" id="WJBH02000253">
    <property type="protein sequence ID" value="KAI9549837.1"/>
    <property type="molecule type" value="Genomic_DNA"/>
</dbReference>
<dbReference type="AlphaFoldDB" id="A0AAD5KDY7"/>
<evidence type="ECO:0000313" key="2">
    <source>
        <dbReference type="EMBL" id="KAI9549837.1"/>
    </source>
</evidence>
<protein>
    <submittedName>
        <fullName evidence="2">Uncharacterized protein</fullName>
    </submittedName>
</protein>
<keyword evidence="3" id="KW-1185">Reference proteome</keyword>
<dbReference type="Proteomes" id="UP000820818">
    <property type="component" value="Unassembled WGS sequence"/>
</dbReference>
<evidence type="ECO:0000256" key="1">
    <source>
        <dbReference type="SAM" id="MobiDB-lite"/>
    </source>
</evidence>
<gene>
    <name evidence="2" type="ORF">GHT06_007528</name>
</gene>
<sequence>MHRNGLLPVASPAPPWIGTSVPASVRRIKRRLIAAVGGLGTVADQIRVRKYPFGNPDTNKGEKKRWRKGGRSRGGRIKKGLEFGSVRGGVQAFSLRKEKPSDARCALCV</sequence>
<accession>A0AAD5KDY7</accession>
<name>A0AAD5KDY7_9CRUS</name>
<proteinExistence type="predicted"/>
<evidence type="ECO:0000313" key="3">
    <source>
        <dbReference type="Proteomes" id="UP000820818"/>
    </source>
</evidence>
<feature type="region of interest" description="Disordered" evidence="1">
    <location>
        <begin position="51"/>
        <end position="78"/>
    </location>
</feature>